<dbReference type="HOGENOM" id="CLU_1777653_0_0_1"/>
<proteinExistence type="predicted"/>
<accession>A0A0D0BMA9</accession>
<protein>
    <submittedName>
        <fullName evidence="1">Uncharacterized protein</fullName>
    </submittedName>
</protein>
<reference evidence="1 2" key="1">
    <citation type="submission" date="2014-04" db="EMBL/GenBank/DDBJ databases">
        <title>Evolutionary Origins and Diversification of the Mycorrhizal Mutualists.</title>
        <authorList>
            <consortium name="DOE Joint Genome Institute"/>
            <consortium name="Mycorrhizal Genomics Consortium"/>
            <person name="Kohler A."/>
            <person name="Kuo A."/>
            <person name="Nagy L.G."/>
            <person name="Floudas D."/>
            <person name="Copeland A."/>
            <person name="Barry K.W."/>
            <person name="Cichocki N."/>
            <person name="Veneault-Fourrey C."/>
            <person name="LaButti K."/>
            <person name="Lindquist E.A."/>
            <person name="Lipzen A."/>
            <person name="Lundell T."/>
            <person name="Morin E."/>
            <person name="Murat C."/>
            <person name="Riley R."/>
            <person name="Ohm R."/>
            <person name="Sun H."/>
            <person name="Tunlid A."/>
            <person name="Henrissat B."/>
            <person name="Grigoriev I.V."/>
            <person name="Hibbett D.S."/>
            <person name="Martin F."/>
        </authorList>
    </citation>
    <scope>NUCLEOTIDE SEQUENCE [LARGE SCALE GENOMIC DNA]</scope>
    <source>
        <strain evidence="1 2">FD-317 M1</strain>
    </source>
</reference>
<evidence type="ECO:0000313" key="2">
    <source>
        <dbReference type="Proteomes" id="UP000053593"/>
    </source>
</evidence>
<dbReference type="Proteomes" id="UP000053593">
    <property type="component" value="Unassembled WGS sequence"/>
</dbReference>
<organism evidence="1 2">
    <name type="scientific">Collybiopsis luxurians FD-317 M1</name>
    <dbReference type="NCBI Taxonomy" id="944289"/>
    <lineage>
        <taxon>Eukaryota</taxon>
        <taxon>Fungi</taxon>
        <taxon>Dikarya</taxon>
        <taxon>Basidiomycota</taxon>
        <taxon>Agaricomycotina</taxon>
        <taxon>Agaricomycetes</taxon>
        <taxon>Agaricomycetidae</taxon>
        <taxon>Agaricales</taxon>
        <taxon>Marasmiineae</taxon>
        <taxon>Omphalotaceae</taxon>
        <taxon>Collybiopsis</taxon>
        <taxon>Collybiopsis luxurians</taxon>
    </lineage>
</organism>
<dbReference type="AlphaFoldDB" id="A0A0D0BMA9"/>
<keyword evidence="2" id="KW-1185">Reference proteome</keyword>
<evidence type="ECO:0000313" key="1">
    <source>
        <dbReference type="EMBL" id="KIK50549.1"/>
    </source>
</evidence>
<dbReference type="EMBL" id="KN834896">
    <property type="protein sequence ID" value="KIK50549.1"/>
    <property type="molecule type" value="Genomic_DNA"/>
</dbReference>
<sequence length="146" mass="16518">MKMEQQSGGNVNLNGKIFPSPEPMATGSILKLKHCGVAVFIMDKIVSMNIESYWRVVPVRTKSNNNNQDLYKSLEALFICHEITVNRTNTAFCCRQCMQQLKYTSLFIGPECPEFESAQHLILHPKSANPTMSKMRCSIVLAFMVK</sequence>
<gene>
    <name evidence="1" type="ORF">GYMLUDRAFT_65210</name>
</gene>
<name>A0A0D0BMA9_9AGAR</name>